<sequence length="93" mass="9963">MLQKVWPSVGCQLIGTDRSPVANRVIFAGSIKWLGTPFDHHDLAELTRGVASVPGFVPHETALVAVSLADIEPTLADTIDLVWNAADVLSAWS</sequence>
<accession>A0ABZ1Z7H5</accession>
<gene>
    <name evidence="1" type="ORF">OG563_17985</name>
</gene>
<evidence type="ECO:0000313" key="1">
    <source>
        <dbReference type="EMBL" id="WUV49909.1"/>
    </source>
</evidence>
<dbReference type="RefSeq" id="WP_329414579.1">
    <property type="nucleotide sequence ID" value="NZ_CP109441.1"/>
</dbReference>
<organism evidence="1 2">
    <name type="scientific">Nocardia vinacea</name>
    <dbReference type="NCBI Taxonomy" id="96468"/>
    <lineage>
        <taxon>Bacteria</taxon>
        <taxon>Bacillati</taxon>
        <taxon>Actinomycetota</taxon>
        <taxon>Actinomycetes</taxon>
        <taxon>Mycobacteriales</taxon>
        <taxon>Nocardiaceae</taxon>
        <taxon>Nocardia</taxon>
    </lineage>
</organism>
<reference evidence="1" key="1">
    <citation type="submission" date="2022-10" db="EMBL/GenBank/DDBJ databases">
        <title>The complete genomes of actinobacterial strains from the NBC collection.</title>
        <authorList>
            <person name="Joergensen T.S."/>
            <person name="Alvarez Arevalo M."/>
            <person name="Sterndorff E.B."/>
            <person name="Faurdal D."/>
            <person name="Vuksanovic O."/>
            <person name="Mourched A.-S."/>
            <person name="Charusanti P."/>
            <person name="Shaw S."/>
            <person name="Blin K."/>
            <person name="Weber T."/>
        </authorList>
    </citation>
    <scope>NUCLEOTIDE SEQUENCE</scope>
    <source>
        <strain evidence="1">NBC_01482</strain>
    </source>
</reference>
<evidence type="ECO:0000313" key="2">
    <source>
        <dbReference type="Proteomes" id="UP001432062"/>
    </source>
</evidence>
<name>A0ABZ1Z7H5_9NOCA</name>
<protein>
    <submittedName>
        <fullName evidence="1">Uncharacterized protein</fullName>
    </submittedName>
</protein>
<dbReference type="EMBL" id="CP109441">
    <property type="protein sequence ID" value="WUV49909.1"/>
    <property type="molecule type" value="Genomic_DNA"/>
</dbReference>
<dbReference type="Proteomes" id="UP001432062">
    <property type="component" value="Chromosome"/>
</dbReference>
<proteinExistence type="predicted"/>
<keyword evidence="2" id="KW-1185">Reference proteome</keyword>